<dbReference type="Pfam" id="PF13561">
    <property type="entry name" value="adh_short_C2"/>
    <property type="match status" value="1"/>
</dbReference>
<gene>
    <name evidence="3" type="ORF">HNR61_006361</name>
</gene>
<name>A0A7W3QPK1_ACTNM</name>
<dbReference type="AlphaFoldDB" id="A0A7W3QPK1"/>
<evidence type="ECO:0000256" key="2">
    <source>
        <dbReference type="ARBA" id="ARBA00023002"/>
    </source>
</evidence>
<proteinExistence type="inferred from homology"/>
<comment type="similarity">
    <text evidence="1">Belongs to the short-chain dehydrogenases/reductases (SDR) family.</text>
</comment>
<dbReference type="GO" id="GO:0016491">
    <property type="term" value="F:oxidoreductase activity"/>
    <property type="evidence" value="ECO:0007669"/>
    <property type="project" value="UniProtKB-KW"/>
</dbReference>
<dbReference type="Gene3D" id="3.40.50.720">
    <property type="entry name" value="NAD(P)-binding Rossmann-like Domain"/>
    <property type="match status" value="1"/>
</dbReference>
<dbReference type="PRINTS" id="PR00081">
    <property type="entry name" value="GDHRDH"/>
</dbReference>
<keyword evidence="2" id="KW-0560">Oxidoreductase</keyword>
<accession>A0A7W3QPK1</accession>
<evidence type="ECO:0000313" key="4">
    <source>
        <dbReference type="Proteomes" id="UP000572680"/>
    </source>
</evidence>
<dbReference type="EMBL" id="JACJIA010000009">
    <property type="protein sequence ID" value="MBA8954704.1"/>
    <property type="molecule type" value="Genomic_DNA"/>
</dbReference>
<dbReference type="InterPro" id="IPR036291">
    <property type="entry name" value="NAD(P)-bd_dom_sf"/>
</dbReference>
<evidence type="ECO:0000313" key="3">
    <source>
        <dbReference type="EMBL" id="MBA8954704.1"/>
    </source>
</evidence>
<dbReference type="RefSeq" id="WP_182846734.1">
    <property type="nucleotide sequence ID" value="NZ_BAAALP010000101.1"/>
</dbReference>
<organism evidence="3 4">
    <name type="scientific">Actinomadura namibiensis</name>
    <dbReference type="NCBI Taxonomy" id="182080"/>
    <lineage>
        <taxon>Bacteria</taxon>
        <taxon>Bacillati</taxon>
        <taxon>Actinomycetota</taxon>
        <taxon>Actinomycetes</taxon>
        <taxon>Streptosporangiales</taxon>
        <taxon>Thermomonosporaceae</taxon>
        <taxon>Actinomadura</taxon>
    </lineage>
</organism>
<protein>
    <submittedName>
        <fullName evidence="3">NAD(P)-dependent dehydrogenase (Short-subunit alcohol dehydrogenase family)</fullName>
    </submittedName>
</protein>
<dbReference type="Proteomes" id="UP000572680">
    <property type="component" value="Unassembled WGS sequence"/>
</dbReference>
<evidence type="ECO:0000256" key="1">
    <source>
        <dbReference type="ARBA" id="ARBA00006484"/>
    </source>
</evidence>
<comment type="caution">
    <text evidence="3">The sequence shown here is derived from an EMBL/GenBank/DDBJ whole genome shotgun (WGS) entry which is preliminary data.</text>
</comment>
<dbReference type="SUPFAM" id="SSF51735">
    <property type="entry name" value="NAD(P)-binding Rossmann-fold domains"/>
    <property type="match status" value="1"/>
</dbReference>
<keyword evidence="4" id="KW-1185">Reference proteome</keyword>
<dbReference type="PANTHER" id="PTHR24321">
    <property type="entry name" value="DEHYDROGENASES, SHORT CHAIN"/>
    <property type="match status" value="1"/>
</dbReference>
<dbReference type="InterPro" id="IPR002347">
    <property type="entry name" value="SDR_fam"/>
</dbReference>
<dbReference type="PANTHER" id="PTHR24321:SF15">
    <property type="entry name" value="OXIDOREDUCTASE UCPA"/>
    <property type="match status" value="1"/>
</dbReference>
<sequence length="194" mass="19579">MTKYAERRAVVAGVTGVGVAIAKLLVEGGARVLLAGTGAGGAAAEVGSAVHLLRAAGPGAVATALGGVDLLFVAEPTPVRGLLPLLADGGAVVFVSPPADPDEPRALAAELAGRGVRVNAVAPGFLDPDPGVPLDRYADLRERCDARTPLRRLGTPGEVARAALFLAVEATFTTGARLPVDGGLTLHRDLENRS</sequence>
<reference evidence="3 4" key="1">
    <citation type="submission" date="2020-08" db="EMBL/GenBank/DDBJ databases">
        <title>Genomic Encyclopedia of Type Strains, Phase IV (KMG-IV): sequencing the most valuable type-strain genomes for metagenomic binning, comparative biology and taxonomic classification.</title>
        <authorList>
            <person name="Goeker M."/>
        </authorList>
    </citation>
    <scope>NUCLEOTIDE SEQUENCE [LARGE SCALE GENOMIC DNA]</scope>
    <source>
        <strain evidence="3 4">DSM 44197</strain>
    </source>
</reference>